<feature type="compositionally biased region" description="Polar residues" evidence="1">
    <location>
        <begin position="660"/>
        <end position="669"/>
    </location>
</feature>
<feature type="compositionally biased region" description="Polar residues" evidence="1">
    <location>
        <begin position="284"/>
        <end position="299"/>
    </location>
</feature>
<feature type="compositionally biased region" description="Acidic residues" evidence="1">
    <location>
        <begin position="874"/>
        <end position="903"/>
    </location>
</feature>
<feature type="compositionally biased region" description="Acidic residues" evidence="1">
    <location>
        <begin position="756"/>
        <end position="780"/>
    </location>
</feature>
<feature type="compositionally biased region" description="Polar residues" evidence="1">
    <location>
        <begin position="792"/>
        <end position="802"/>
    </location>
</feature>
<accession>A0A137PI39</accession>
<dbReference type="Proteomes" id="UP000070444">
    <property type="component" value="Unassembled WGS sequence"/>
</dbReference>
<feature type="compositionally biased region" description="Basic and acidic residues" evidence="1">
    <location>
        <begin position="593"/>
        <end position="618"/>
    </location>
</feature>
<sequence>MTLTKRINIHILSLEKLFSLEFTIEDSLIKFFVEFDINSNLTQLRMHCANTLLSIYPKLGNNFGVGSFMDSNGCDIDHTVPIIDNYEDNLNLFTYLLDKNEKSEFKISQYVHLKQSVAGAEPSKHIRILKLLAARSKKRPITKIDDDSSAILPIVEQDSLDFTSNSIDMPNILSKSCLPFTGDLETSILMDLDIDNDHRPNKYPRIDNLNDTQNNFNNDITLDMIDLPDISIVLKETPAKNQQVISVPSSEIDEAEKENQATNTKPVTENKAQKVKEVQKSKPEVSQSNGAKTVNSKNVAASKLEKPQDIASKKPAVEIESESESDSGSESDSAIILSSAHSDQELTPKENKNQQNTSTQKGKSIERPVENKAKEEQQKPSDTVPEKVNAQKDKAASKPLSDDSDSSDDSSDESDDEGALSLAELTSDHLSIPKKDTLNTAKSTKPQSNETNTKQPAKASPVKTVVDKASIKDDKKSAKDEESESESESEELSSGSDSASSTEEAPLAQSPKASKSVIQKTPQPTKTDIDTPQSASRYNLRSREKVQTPTKPVTVEKEPESESSSGSEETDSESESESESGAKSEAAVSKDQTPVKKTDTVVKSQDQDIKQKPLESKESNPVTVPKQAQKAPESESSSGSEETETESETESESESDAKPDTNQIKSTASKPIPADSTKKPSDKSVAEVKSKDEESSSEEETDSEEETESESESEDATVQTKSVKVVPSAQPAKVNDSQINKPSAGATPQVNKAEESSSESESDSGSESESETDSSSDEDESPLKSIAEPKLNGNSTQSTPNQVPKPDTANRDLTIKQQLANQASKRTFFPKVEAPQVTLTQMAQLRNSQIRSRSKDSKLLTVGSLVDLKRLRTDDEESSSEEEASESESDSSDSDDSSSDEDEKVVMPTPKVPKLVKSNKKQKGGKSDLFSLFKDL</sequence>
<feature type="compositionally biased region" description="Polar residues" evidence="1">
    <location>
        <begin position="837"/>
        <end position="851"/>
    </location>
</feature>
<feature type="compositionally biased region" description="Acidic residues" evidence="1">
    <location>
        <begin position="402"/>
        <end position="418"/>
    </location>
</feature>
<feature type="region of interest" description="Disordered" evidence="1">
    <location>
        <begin position="241"/>
        <end position="927"/>
    </location>
</feature>
<feature type="compositionally biased region" description="Polar residues" evidence="1">
    <location>
        <begin position="353"/>
        <end position="362"/>
    </location>
</feature>
<dbReference type="EMBL" id="KQ964421">
    <property type="protein sequence ID" value="KXN74667.1"/>
    <property type="molecule type" value="Genomic_DNA"/>
</dbReference>
<feature type="compositionally biased region" description="Polar residues" evidence="1">
    <location>
        <begin position="438"/>
        <end position="455"/>
    </location>
</feature>
<feature type="compositionally biased region" description="Low complexity" evidence="1">
    <location>
        <begin position="492"/>
        <end position="505"/>
    </location>
</feature>
<feature type="compositionally biased region" description="Acidic residues" evidence="1">
    <location>
        <begin position="481"/>
        <end position="491"/>
    </location>
</feature>
<gene>
    <name evidence="2" type="ORF">CONCODRAFT_14632</name>
</gene>
<protein>
    <submittedName>
        <fullName evidence="2">Uncharacterized protein</fullName>
    </submittedName>
</protein>
<evidence type="ECO:0000313" key="3">
    <source>
        <dbReference type="Proteomes" id="UP000070444"/>
    </source>
</evidence>
<feature type="compositionally biased region" description="Basic and acidic residues" evidence="1">
    <location>
        <begin position="303"/>
        <end position="317"/>
    </location>
</feature>
<reference evidence="2 3" key="1">
    <citation type="journal article" date="2015" name="Genome Biol. Evol.">
        <title>Phylogenomic analyses indicate that early fungi evolved digesting cell walls of algal ancestors of land plants.</title>
        <authorList>
            <person name="Chang Y."/>
            <person name="Wang S."/>
            <person name="Sekimoto S."/>
            <person name="Aerts A.L."/>
            <person name="Choi C."/>
            <person name="Clum A."/>
            <person name="LaButti K.M."/>
            <person name="Lindquist E.A."/>
            <person name="Yee Ngan C."/>
            <person name="Ohm R.A."/>
            <person name="Salamov A.A."/>
            <person name="Grigoriev I.V."/>
            <person name="Spatafora J.W."/>
            <person name="Berbee M.L."/>
        </authorList>
    </citation>
    <scope>NUCLEOTIDE SEQUENCE [LARGE SCALE GENOMIC DNA]</scope>
    <source>
        <strain evidence="2 3">NRRL 28638</strain>
    </source>
</reference>
<feature type="compositionally biased region" description="Acidic residues" evidence="1">
    <location>
        <begin position="641"/>
        <end position="654"/>
    </location>
</feature>
<feature type="compositionally biased region" description="Basic and acidic residues" evidence="1">
    <location>
        <begin position="676"/>
        <end position="694"/>
    </location>
</feature>
<feature type="compositionally biased region" description="Basic and acidic residues" evidence="1">
    <location>
        <begin position="271"/>
        <end position="283"/>
    </location>
</feature>
<dbReference type="AlphaFoldDB" id="A0A137PI39"/>
<feature type="compositionally biased region" description="Basic and acidic residues" evidence="1">
    <location>
        <begin position="465"/>
        <end position="480"/>
    </location>
</feature>
<proteinExistence type="predicted"/>
<dbReference type="OMA" id="TMEMSSQ"/>
<feature type="compositionally biased region" description="Acidic residues" evidence="1">
    <location>
        <begin position="319"/>
        <end position="329"/>
    </location>
</feature>
<feature type="compositionally biased region" description="Polar residues" evidence="1">
    <location>
        <begin position="735"/>
        <end position="750"/>
    </location>
</feature>
<feature type="compositionally biased region" description="Acidic residues" evidence="1">
    <location>
        <begin position="568"/>
        <end position="578"/>
    </location>
</feature>
<organism evidence="2 3">
    <name type="scientific">Conidiobolus coronatus (strain ATCC 28846 / CBS 209.66 / NRRL 28638)</name>
    <name type="common">Delacroixia coronata</name>
    <dbReference type="NCBI Taxonomy" id="796925"/>
    <lineage>
        <taxon>Eukaryota</taxon>
        <taxon>Fungi</taxon>
        <taxon>Fungi incertae sedis</taxon>
        <taxon>Zoopagomycota</taxon>
        <taxon>Entomophthoromycotina</taxon>
        <taxon>Entomophthoromycetes</taxon>
        <taxon>Entomophthorales</taxon>
        <taxon>Ancylistaceae</taxon>
        <taxon>Conidiobolus</taxon>
    </lineage>
</organism>
<evidence type="ECO:0000313" key="2">
    <source>
        <dbReference type="EMBL" id="KXN74667.1"/>
    </source>
</evidence>
<name>A0A137PI39_CONC2</name>
<evidence type="ECO:0000256" key="1">
    <source>
        <dbReference type="SAM" id="MobiDB-lite"/>
    </source>
</evidence>
<keyword evidence="3" id="KW-1185">Reference proteome</keyword>
<feature type="compositionally biased region" description="Basic and acidic residues" evidence="1">
    <location>
        <begin position="363"/>
        <end position="379"/>
    </location>
</feature>
<feature type="compositionally biased region" description="Acidic residues" evidence="1">
    <location>
        <begin position="695"/>
        <end position="715"/>
    </location>
</feature>
<feature type="compositionally biased region" description="Polar residues" evidence="1">
    <location>
        <begin position="511"/>
        <end position="539"/>
    </location>
</feature>
<feature type="compositionally biased region" description="Polar residues" evidence="1">
    <location>
        <begin position="815"/>
        <end position="825"/>
    </location>
</feature>
<feature type="compositionally biased region" description="Basic and acidic residues" evidence="1">
    <location>
        <begin position="342"/>
        <end position="352"/>
    </location>
</feature>
<dbReference type="STRING" id="796925.A0A137PI39"/>